<feature type="compositionally biased region" description="Acidic residues" evidence="1">
    <location>
        <begin position="215"/>
        <end position="245"/>
    </location>
</feature>
<gene>
    <name evidence="3" type="ORF">C1645_821232</name>
</gene>
<evidence type="ECO:0000256" key="1">
    <source>
        <dbReference type="SAM" id="MobiDB-lite"/>
    </source>
</evidence>
<dbReference type="Proteomes" id="UP000265703">
    <property type="component" value="Unassembled WGS sequence"/>
</dbReference>
<feature type="region of interest" description="Disordered" evidence="1">
    <location>
        <begin position="215"/>
        <end position="254"/>
    </location>
</feature>
<protein>
    <submittedName>
        <fullName evidence="3">Uncharacterized protein</fullName>
    </submittedName>
</protein>
<comment type="caution">
    <text evidence="3">The sequence shown here is derived from an EMBL/GenBank/DDBJ whole genome shotgun (WGS) entry which is preliminary data.</text>
</comment>
<reference evidence="3 4" key="1">
    <citation type="submission" date="2018-06" db="EMBL/GenBank/DDBJ databases">
        <title>Comparative genomics reveals the genomic features of Rhizophagus irregularis, R. cerebriforme, R. diaphanum and Gigaspora rosea, and their symbiotic lifestyle signature.</title>
        <authorList>
            <person name="Morin E."/>
            <person name="San Clemente H."/>
            <person name="Chen E.C.H."/>
            <person name="De La Providencia I."/>
            <person name="Hainaut M."/>
            <person name="Kuo A."/>
            <person name="Kohler A."/>
            <person name="Murat C."/>
            <person name="Tang N."/>
            <person name="Roy S."/>
            <person name="Loubradou J."/>
            <person name="Henrissat B."/>
            <person name="Grigoriev I.V."/>
            <person name="Corradi N."/>
            <person name="Roux C."/>
            <person name="Martin F.M."/>
        </authorList>
    </citation>
    <scope>NUCLEOTIDE SEQUENCE [LARGE SCALE GENOMIC DNA]</scope>
    <source>
        <strain evidence="3 4">DAOM 227022</strain>
    </source>
</reference>
<keyword evidence="2" id="KW-1133">Transmembrane helix</keyword>
<evidence type="ECO:0000313" key="3">
    <source>
        <dbReference type="EMBL" id="RIA92071.1"/>
    </source>
</evidence>
<organism evidence="3 4">
    <name type="scientific">Glomus cerebriforme</name>
    <dbReference type="NCBI Taxonomy" id="658196"/>
    <lineage>
        <taxon>Eukaryota</taxon>
        <taxon>Fungi</taxon>
        <taxon>Fungi incertae sedis</taxon>
        <taxon>Mucoromycota</taxon>
        <taxon>Glomeromycotina</taxon>
        <taxon>Glomeromycetes</taxon>
        <taxon>Glomerales</taxon>
        <taxon>Glomeraceae</taxon>
        <taxon>Glomus</taxon>
    </lineage>
</organism>
<dbReference type="AlphaFoldDB" id="A0A397TAQ0"/>
<dbReference type="EMBL" id="QKYT01000136">
    <property type="protein sequence ID" value="RIA92071.1"/>
    <property type="molecule type" value="Genomic_DNA"/>
</dbReference>
<feature type="transmembrane region" description="Helical" evidence="2">
    <location>
        <begin position="178"/>
        <end position="201"/>
    </location>
</feature>
<accession>A0A397TAQ0</accession>
<dbReference type="OrthoDB" id="2156052at2759"/>
<proteinExistence type="predicted"/>
<evidence type="ECO:0000313" key="4">
    <source>
        <dbReference type="Proteomes" id="UP000265703"/>
    </source>
</evidence>
<feature type="transmembrane region" description="Helical" evidence="2">
    <location>
        <begin position="135"/>
        <end position="157"/>
    </location>
</feature>
<evidence type="ECO:0000256" key="2">
    <source>
        <dbReference type="SAM" id="Phobius"/>
    </source>
</evidence>
<dbReference type="STRING" id="658196.A0A397TAQ0"/>
<feature type="transmembrane region" description="Helical" evidence="2">
    <location>
        <begin position="96"/>
        <end position="115"/>
    </location>
</feature>
<keyword evidence="2" id="KW-0812">Transmembrane</keyword>
<sequence>MKIYAVKLLQLDIFYLEYVFAIEVQEQHEKYIEFFHKDDFIKQQSFIMTETAGQILGHTVPVCQWILQNLSNLSSTAPAYPWFPNNMREWTGFFRAVRLAGMQFSLPGGQFLIGFTNAVPLKVEDEAKTHLYNHILNLIKILLILQGAFVAIPARFLETSVEDSIQILNSRKESYRRYLVKWPVIASIMVFYQIIAIRTFLRHVAFNNFLSNDDDDDDTNCHDPDDDDDPDYYPDDSDNSDDDDYVSLGKRKRT</sequence>
<keyword evidence="2" id="KW-0472">Membrane</keyword>
<keyword evidence="4" id="KW-1185">Reference proteome</keyword>
<name>A0A397TAQ0_9GLOM</name>